<dbReference type="Gene3D" id="1.20.1050.50">
    <property type="entry name" value="Particulate methane monooxygenase subunit c2. Chain: C"/>
    <property type="match status" value="1"/>
</dbReference>
<evidence type="ECO:0000313" key="3">
    <source>
        <dbReference type="Proteomes" id="UP000198755"/>
    </source>
</evidence>
<keyword evidence="1" id="KW-1133">Transmembrane helix</keyword>
<keyword evidence="1" id="KW-0472">Membrane</keyword>
<dbReference type="GO" id="GO:0004497">
    <property type="term" value="F:monooxygenase activity"/>
    <property type="evidence" value="ECO:0007669"/>
    <property type="project" value="UniProtKB-KW"/>
</dbReference>
<proteinExistence type="predicted"/>
<dbReference type="EMBL" id="FOSN01000015">
    <property type="protein sequence ID" value="SFK69143.1"/>
    <property type="molecule type" value="Genomic_DNA"/>
</dbReference>
<dbReference type="InterPro" id="IPR023349">
    <property type="entry name" value="NH3_CH4_mOase_C_sf"/>
</dbReference>
<organism evidence="2 3">
    <name type="scientific">Methylocapsa palsarum</name>
    <dbReference type="NCBI Taxonomy" id="1612308"/>
    <lineage>
        <taxon>Bacteria</taxon>
        <taxon>Pseudomonadati</taxon>
        <taxon>Pseudomonadota</taxon>
        <taxon>Alphaproteobacteria</taxon>
        <taxon>Hyphomicrobiales</taxon>
        <taxon>Beijerinckiaceae</taxon>
        <taxon>Methylocapsa</taxon>
    </lineage>
</organism>
<feature type="transmembrane region" description="Helical" evidence="1">
    <location>
        <begin position="229"/>
        <end position="249"/>
    </location>
</feature>
<feature type="transmembrane region" description="Helical" evidence="1">
    <location>
        <begin position="155"/>
        <end position="177"/>
    </location>
</feature>
<keyword evidence="1" id="KW-0812">Transmembrane</keyword>
<keyword evidence="3" id="KW-1185">Reference proteome</keyword>
<feature type="transmembrane region" description="Helical" evidence="1">
    <location>
        <begin position="114"/>
        <end position="135"/>
    </location>
</feature>
<dbReference type="AlphaFoldDB" id="A0A1I4BKS7"/>
<name>A0A1I4BKS7_9HYPH</name>
<dbReference type="Proteomes" id="UP000198755">
    <property type="component" value="Unassembled WGS sequence"/>
</dbReference>
<dbReference type="OrthoDB" id="184526at2"/>
<dbReference type="InterPro" id="IPR006980">
    <property type="entry name" value="NH3_CH4_mOase_C"/>
</dbReference>
<sequence>MTLIANVQEARADEDRERQERPLVDLRPMMIASTALSAFYIALRIYEQYFGTREGVLARMDFYSPFFYTYWLTVVYVAVPLELIAFVAVVAYLWRKRDRNIEAVEPREELRRMINLLGWLFVYSITIFWGFSFFGEQGGAYIQANAPDSPFTPSNIAQFYLSYPIFIIMGAGVFMYARTRVPIFASRGFSVAFVALFFGPVMLLPSVALYEWGISNWIMEELFVAPLHWTFVFFGWFSLGVFGLSLQLLGRINELRKIGEEGETLQAKPAA</sequence>
<keyword evidence="2" id="KW-0560">Oxidoreductase</keyword>
<dbReference type="RefSeq" id="WP_091685169.1">
    <property type="nucleotide sequence ID" value="NZ_FOSN01000015.1"/>
</dbReference>
<gene>
    <name evidence="2" type="ORF">SAMN05444581_11562</name>
</gene>
<dbReference type="CDD" id="cd19412">
    <property type="entry name" value="pMMO-AMO_C"/>
    <property type="match status" value="1"/>
</dbReference>
<feature type="transmembrane region" description="Helical" evidence="1">
    <location>
        <begin position="66"/>
        <end position="94"/>
    </location>
</feature>
<reference evidence="2 3" key="1">
    <citation type="submission" date="2016-10" db="EMBL/GenBank/DDBJ databases">
        <authorList>
            <person name="de Groot N.N."/>
        </authorList>
    </citation>
    <scope>NUCLEOTIDE SEQUENCE [LARGE SCALE GENOMIC DNA]</scope>
    <source>
        <strain evidence="2 3">NE2</strain>
    </source>
</reference>
<keyword evidence="2" id="KW-0503">Monooxygenase</keyword>
<protein>
    <submittedName>
        <fullName evidence="2">Methane/ammonia monooxygenase subunit C</fullName>
    </submittedName>
</protein>
<feature type="transmembrane region" description="Helical" evidence="1">
    <location>
        <begin position="26"/>
        <end position="46"/>
    </location>
</feature>
<accession>A0A1I4BKS7</accession>
<evidence type="ECO:0000256" key="1">
    <source>
        <dbReference type="SAM" id="Phobius"/>
    </source>
</evidence>
<feature type="transmembrane region" description="Helical" evidence="1">
    <location>
        <begin position="189"/>
        <end position="209"/>
    </location>
</feature>
<dbReference type="STRING" id="1612308.SAMN05444581_11562"/>
<dbReference type="Pfam" id="PF04896">
    <property type="entry name" value="AmoC"/>
    <property type="match status" value="1"/>
</dbReference>
<evidence type="ECO:0000313" key="2">
    <source>
        <dbReference type="EMBL" id="SFK69143.1"/>
    </source>
</evidence>